<accession>A0A0F7ZU72</accession>
<evidence type="ECO:0000313" key="4">
    <source>
        <dbReference type="EMBL" id="KJZ74358.1"/>
    </source>
</evidence>
<proteinExistence type="predicted"/>
<evidence type="ECO:0008006" key="6">
    <source>
        <dbReference type="Google" id="ProtNLM"/>
    </source>
</evidence>
<dbReference type="InterPro" id="IPR027417">
    <property type="entry name" value="P-loop_NTPase"/>
</dbReference>
<feature type="region of interest" description="Disordered" evidence="1">
    <location>
        <begin position="106"/>
        <end position="140"/>
    </location>
</feature>
<feature type="compositionally biased region" description="Basic and acidic residues" evidence="1">
    <location>
        <begin position="58"/>
        <end position="70"/>
    </location>
</feature>
<evidence type="ECO:0000259" key="3">
    <source>
        <dbReference type="Pfam" id="PF24564"/>
    </source>
</evidence>
<evidence type="ECO:0000313" key="5">
    <source>
        <dbReference type="Proteomes" id="UP000054481"/>
    </source>
</evidence>
<dbReference type="Proteomes" id="UP000054481">
    <property type="component" value="Unassembled WGS sequence"/>
</dbReference>
<dbReference type="Pfam" id="PF24564">
    <property type="entry name" value="DUF7605"/>
    <property type="match status" value="1"/>
</dbReference>
<protein>
    <recommendedName>
        <fullName evidence="6">G domain-containing protein</fullName>
    </recommendedName>
</protein>
<feature type="compositionally biased region" description="Polar residues" evidence="1">
    <location>
        <begin position="38"/>
        <end position="57"/>
    </location>
</feature>
<dbReference type="InterPro" id="IPR045063">
    <property type="entry name" value="Dynamin_N"/>
</dbReference>
<dbReference type="Gene3D" id="3.40.50.300">
    <property type="entry name" value="P-loop containing nucleotide triphosphate hydrolases"/>
    <property type="match status" value="1"/>
</dbReference>
<evidence type="ECO:0000256" key="1">
    <source>
        <dbReference type="SAM" id="MobiDB-lite"/>
    </source>
</evidence>
<sequence>MADIPIPSVEAGSLSSAEKLNECPYQPPRVDSRAPRVTLTTVPSSCALSTPDSSQSGHGDEYVSQDRRPSPTEQLSRGMQQVQVSSPDLMGMNTVVAAIDNITAESSPRPTLQVDRSANRSGESSSRRSSRARRSSSRSVLVRHEVVNEEPPQDVFNEPRFQDAFHNTKRLMANLATELESSSLHNDPDSVMHRLRNETRDLAGFQCPTTRTVAFVGDSGTGKSSLLNSLLDVKDLARASSSGTACTCVATEYHFHQFQTLTVQVELFGIDELSEQLRNMLHAYRQFHFMPSVEMSNTDAKTVEQLEKNAALALDTFRSMFRGSLRDEAFLLGNSETNVLERLRRWTETLFRSESEAPRPGLTVESCSALLATLSSDQPSSNEPAIWPCIRKIKVFLDAHILSKGLVLVDLPGLRDLNSTRRNVTERFLRYCDEIFVTCNIDRATTDQGVRDVFDLARPACLSRVGIICTKSDVRDAEEARKDYKGEPAQQIRRRMTDLDVEAKECNSIEEEIFDLLSKPTLSLGEQDELNQLNREKIQAGRRKDKADFELTRYIIETRNDDVTQSLVDSYGPSAPTGEVAVFCVSNKLYWANRDKASDDALPYLHLSRIMAVRRHCIGIVSSSQQLAATDYMRHKVPALLAQVQLWVQSGTRSADLEMRQELCSALNTIEAWLRRKLMSRTSAAQTAGRVAKLCFDEQLYNPRDTLHWSQAAQNAGWDWHQWAHQTYSAFCRQYGIHCTKIAGRHNWNEEIIAGMVQDVNTPWNVVRTTVRSQHGAIIGLIEHFLGRAMSHLERQPDALWDVVLPLQQALENRLDLAMSDLEQAYMDWDAKVHSLKTDALTGIRTSFMGRAMEDSYRKCNLEYGRGSHDRRREIIRRQLAQDRLFTDLMREWRRSFRELADQMQDNISGIINSNFTQIQETLDIVRRDSAANEGEMDAAFRDRVNETLIRAQAAHQGTLEVL</sequence>
<dbReference type="SUPFAM" id="SSF52540">
    <property type="entry name" value="P-loop containing nucleoside triphosphate hydrolases"/>
    <property type="match status" value="1"/>
</dbReference>
<feature type="compositionally biased region" description="Polar residues" evidence="1">
    <location>
        <begin position="71"/>
        <end position="86"/>
    </location>
</feature>
<dbReference type="PANTHER" id="PTHR36681:SF3">
    <property type="entry name" value="NUCLEAR GTPASE, GERMINAL CENTER-ASSOCIATED, TANDEM DUPLICATE 3"/>
    <property type="match status" value="1"/>
</dbReference>
<evidence type="ECO:0000259" key="2">
    <source>
        <dbReference type="Pfam" id="PF00350"/>
    </source>
</evidence>
<feature type="domain" description="DUF7605" evidence="3">
    <location>
        <begin position="707"/>
        <end position="886"/>
    </location>
</feature>
<reference evidence="4 5" key="1">
    <citation type="journal article" date="2014" name="Genome Biol. Evol.">
        <title>Comparative genomics and transcriptomics analyses reveal divergent lifestyle features of nematode endoparasitic fungus Hirsutella minnesotensis.</title>
        <authorList>
            <person name="Lai Y."/>
            <person name="Liu K."/>
            <person name="Zhang X."/>
            <person name="Zhang X."/>
            <person name="Li K."/>
            <person name="Wang N."/>
            <person name="Shu C."/>
            <person name="Wu Y."/>
            <person name="Wang C."/>
            <person name="Bushley K.E."/>
            <person name="Xiang M."/>
            <person name="Liu X."/>
        </authorList>
    </citation>
    <scope>NUCLEOTIDE SEQUENCE [LARGE SCALE GENOMIC DNA]</scope>
    <source>
        <strain evidence="4 5">3608</strain>
    </source>
</reference>
<dbReference type="Pfam" id="PF00350">
    <property type="entry name" value="Dynamin_N"/>
    <property type="match status" value="1"/>
</dbReference>
<name>A0A0F7ZU72_9HYPO</name>
<gene>
    <name evidence="4" type="ORF">HIM_06168</name>
</gene>
<organism evidence="4 5">
    <name type="scientific">Hirsutella minnesotensis 3608</name>
    <dbReference type="NCBI Taxonomy" id="1043627"/>
    <lineage>
        <taxon>Eukaryota</taxon>
        <taxon>Fungi</taxon>
        <taxon>Dikarya</taxon>
        <taxon>Ascomycota</taxon>
        <taxon>Pezizomycotina</taxon>
        <taxon>Sordariomycetes</taxon>
        <taxon>Hypocreomycetidae</taxon>
        <taxon>Hypocreales</taxon>
        <taxon>Ophiocordycipitaceae</taxon>
        <taxon>Hirsutella</taxon>
    </lineage>
</organism>
<dbReference type="PANTHER" id="PTHR36681">
    <property type="entry name" value="NUCLEAR GTPASE, GERMINAL CENTER-ASSOCIATED, TANDEM DUPLICATE 3"/>
    <property type="match status" value="1"/>
</dbReference>
<dbReference type="OrthoDB" id="3598281at2759"/>
<dbReference type="EMBL" id="KQ030526">
    <property type="protein sequence ID" value="KJZ74358.1"/>
    <property type="molecule type" value="Genomic_DNA"/>
</dbReference>
<feature type="region of interest" description="Disordered" evidence="1">
    <location>
        <begin position="1"/>
        <end position="88"/>
    </location>
</feature>
<keyword evidence="5" id="KW-1185">Reference proteome</keyword>
<feature type="domain" description="Dynamin N-terminal" evidence="2">
    <location>
        <begin position="213"/>
        <end position="451"/>
    </location>
</feature>
<dbReference type="InterPro" id="IPR056024">
    <property type="entry name" value="DUF7605"/>
</dbReference>
<dbReference type="AlphaFoldDB" id="A0A0F7ZU72"/>